<dbReference type="InterPro" id="IPR004881">
    <property type="entry name" value="Ribosome_biogen_GTPase_RsgA"/>
</dbReference>
<keyword evidence="1 3" id="KW-0547">Nucleotide-binding</keyword>
<dbReference type="EC" id="3.6.1.-" evidence="3"/>
<comment type="subcellular location">
    <subcellularLocation>
        <location evidence="3">Cytoplasm</location>
    </subcellularLocation>
</comment>
<gene>
    <name evidence="3 7" type="primary">rsgA</name>
    <name evidence="7" type="ORF">QQ91_0011645</name>
</gene>
<evidence type="ECO:0000313" key="7">
    <source>
        <dbReference type="EMBL" id="MCM1983471.1"/>
    </source>
</evidence>
<comment type="subunit">
    <text evidence="3">Monomer. Associates with 30S ribosomal subunit, binds 16S rRNA.</text>
</comment>
<evidence type="ECO:0000259" key="5">
    <source>
        <dbReference type="PROSITE" id="PS50936"/>
    </source>
</evidence>
<dbReference type="Pfam" id="PF03193">
    <property type="entry name" value="RsgA_GTPase"/>
    <property type="match status" value="1"/>
</dbReference>
<feature type="binding site" evidence="3">
    <location>
        <begin position="194"/>
        <end position="202"/>
    </location>
    <ligand>
        <name>GTP</name>
        <dbReference type="ChEBI" id="CHEBI:37565"/>
    </ligand>
</feature>
<dbReference type="GO" id="GO:0003924">
    <property type="term" value="F:GTPase activity"/>
    <property type="evidence" value="ECO:0007669"/>
    <property type="project" value="UniProtKB-UniRule"/>
</dbReference>
<dbReference type="RefSeq" id="WP_236095874.1">
    <property type="nucleotide sequence ID" value="NZ_JTHE03000061.1"/>
</dbReference>
<dbReference type="GO" id="GO:0005737">
    <property type="term" value="C:cytoplasm"/>
    <property type="evidence" value="ECO:0007669"/>
    <property type="project" value="UniProtKB-SubCell"/>
</dbReference>
<dbReference type="PANTHER" id="PTHR32120">
    <property type="entry name" value="SMALL RIBOSOMAL SUBUNIT BIOGENESIS GTPASE RSGA"/>
    <property type="match status" value="1"/>
</dbReference>
<dbReference type="SUPFAM" id="SSF52540">
    <property type="entry name" value="P-loop containing nucleoside triphosphate hydrolases"/>
    <property type="match status" value="1"/>
</dbReference>
<proteinExistence type="inferred from homology"/>
<dbReference type="Gene3D" id="3.40.50.300">
    <property type="entry name" value="P-loop containing nucleotide triphosphate hydrolases"/>
    <property type="match status" value="1"/>
</dbReference>
<dbReference type="GO" id="GO:0005525">
    <property type="term" value="F:GTP binding"/>
    <property type="evidence" value="ECO:0007669"/>
    <property type="project" value="UniProtKB-UniRule"/>
</dbReference>
<keyword evidence="3" id="KW-0690">Ribosome biogenesis</keyword>
<comment type="caution">
    <text evidence="7">The sequence shown here is derived from an EMBL/GenBank/DDBJ whole genome shotgun (WGS) entry which is preliminary data.</text>
</comment>
<comment type="similarity">
    <text evidence="3">Belongs to the TRAFAC class YlqF/YawG GTPase family. RsgA subfamily.</text>
</comment>
<dbReference type="Gene3D" id="1.10.40.50">
    <property type="entry name" value="Probable gtpase engc, domain 3"/>
    <property type="match status" value="1"/>
</dbReference>
<keyword evidence="8" id="KW-1185">Reference proteome</keyword>
<dbReference type="AlphaFoldDB" id="A0ABD4T4V5"/>
<dbReference type="PANTHER" id="PTHR32120:SF11">
    <property type="entry name" value="SMALL RIBOSOMAL SUBUNIT BIOGENESIS GTPASE RSGA 1, MITOCHONDRIAL-RELATED"/>
    <property type="match status" value="1"/>
</dbReference>
<evidence type="ECO:0000259" key="6">
    <source>
        <dbReference type="PROSITE" id="PS51721"/>
    </source>
</evidence>
<feature type="region of interest" description="Disordered" evidence="4">
    <location>
        <begin position="316"/>
        <end position="372"/>
    </location>
</feature>
<keyword evidence="3" id="KW-0699">rRNA-binding</keyword>
<keyword evidence="3" id="KW-0963">Cytoplasm</keyword>
<comment type="cofactor">
    <cofactor evidence="3">
        <name>Zn(2+)</name>
        <dbReference type="ChEBI" id="CHEBI:29105"/>
    </cofactor>
    <text evidence="3">Binds 1 zinc ion per subunit.</text>
</comment>
<keyword evidence="3 7" id="KW-0378">Hydrolase</keyword>
<feature type="compositionally biased region" description="Basic residues" evidence="4">
    <location>
        <begin position="346"/>
        <end position="355"/>
    </location>
</feature>
<dbReference type="InterPro" id="IPR027417">
    <property type="entry name" value="P-loop_NTPase"/>
</dbReference>
<dbReference type="InterPro" id="IPR010914">
    <property type="entry name" value="RsgA_GTPase_dom"/>
</dbReference>
<reference evidence="7 8" key="1">
    <citation type="journal article" date="2015" name="Genome Announc.">
        <title>Draft Genome Sequence of Filamentous Marine Cyanobacterium Lyngbya confervoides Strain BDU141951.</title>
        <authorList>
            <person name="Chandrababunaidu M.M."/>
            <person name="Sen D."/>
            <person name="Tripathy S."/>
        </authorList>
    </citation>
    <scope>NUCLEOTIDE SEQUENCE [LARGE SCALE GENOMIC DNA]</scope>
    <source>
        <strain evidence="7 8">BDU141951</strain>
    </source>
</reference>
<feature type="binding site" evidence="3">
    <location>
        <position position="277"/>
    </location>
    <ligand>
        <name>Zn(2+)</name>
        <dbReference type="ChEBI" id="CHEBI:29105"/>
    </ligand>
</feature>
<evidence type="ECO:0000256" key="2">
    <source>
        <dbReference type="ARBA" id="ARBA00023134"/>
    </source>
</evidence>
<name>A0ABD4T4V5_9CYAN</name>
<feature type="compositionally biased region" description="Basic and acidic residues" evidence="4">
    <location>
        <begin position="336"/>
        <end position="345"/>
    </location>
</feature>
<keyword evidence="3" id="KW-0694">RNA-binding</keyword>
<dbReference type="PROSITE" id="PS51721">
    <property type="entry name" value="G_CP"/>
    <property type="match status" value="1"/>
</dbReference>
<dbReference type="HAMAP" id="MF_01820">
    <property type="entry name" value="GTPase_RsgA"/>
    <property type="match status" value="1"/>
</dbReference>
<feature type="domain" description="EngC GTPase" evidence="5">
    <location>
        <begin position="103"/>
        <end position="250"/>
    </location>
</feature>
<dbReference type="Gene3D" id="2.40.50.140">
    <property type="entry name" value="Nucleic acid-binding proteins"/>
    <property type="match status" value="1"/>
</dbReference>
<dbReference type="GO" id="GO:0019843">
    <property type="term" value="F:rRNA binding"/>
    <property type="evidence" value="ECO:0007669"/>
    <property type="project" value="UniProtKB-KW"/>
</dbReference>
<dbReference type="InterPro" id="IPR030378">
    <property type="entry name" value="G_CP_dom"/>
</dbReference>
<dbReference type="Proteomes" id="UP000031561">
    <property type="component" value="Unassembled WGS sequence"/>
</dbReference>
<keyword evidence="3" id="KW-0479">Metal-binding</keyword>
<dbReference type="GO" id="GO:0046872">
    <property type="term" value="F:metal ion binding"/>
    <property type="evidence" value="ECO:0007669"/>
    <property type="project" value="UniProtKB-KW"/>
</dbReference>
<accession>A0ABD4T4V5</accession>
<feature type="binding site" evidence="3">
    <location>
        <position position="290"/>
    </location>
    <ligand>
        <name>Zn(2+)</name>
        <dbReference type="ChEBI" id="CHEBI:29105"/>
    </ligand>
</feature>
<keyword evidence="2 3" id="KW-0342">GTP-binding</keyword>
<protein>
    <recommendedName>
        <fullName evidence="3">Small ribosomal subunit biogenesis GTPase RsgA</fullName>
        <ecNumber evidence="3">3.6.1.-</ecNumber>
    </recommendedName>
</protein>
<dbReference type="NCBIfam" id="TIGR00157">
    <property type="entry name" value="ribosome small subunit-dependent GTPase A"/>
    <property type="match status" value="1"/>
</dbReference>
<evidence type="ECO:0000313" key="8">
    <source>
        <dbReference type="Proteomes" id="UP000031561"/>
    </source>
</evidence>
<dbReference type="InterPro" id="IPR012340">
    <property type="entry name" value="NA-bd_OB-fold"/>
</dbReference>
<sequence>MSRKTMPGSKREGSNGCSRLGTVTAVQANFYQVRLDDPLDWGSEDLESTNSLLCTRRALLKKLGQSVMVGDRVQVEDPDWTGGRGAISAVLTRQTMLARPPVANATQIFLVFSLAQPEIDPLQLTRFLLTAQQTRMQIGVGLSKADLVPEAVQRDWCDRLQQWGYRAIALSLVNEQGLGEVQEQLQGQLTVLSGPSGVGKSSLINHLIPHLNLRTGLVSQRWHQGRHTTRHTELFNLPQGGLLADTPGFNQPDLPIHPGDLAQLFPEIQRQLNHQSCHFNDCQHLQEPGCVLDKGWERYDHYVQLLEEITAQYDPSLHSGREESQTKTKVRRHGKQEREPRLEQKKYRRESRRSQHQSLADLYAEELQQDRP</sequence>
<dbReference type="NCBIfam" id="NF008932">
    <property type="entry name" value="PRK12289.1"/>
    <property type="match status" value="1"/>
</dbReference>
<organism evidence="7 8">
    <name type="scientific">Lyngbya confervoides BDU141951</name>
    <dbReference type="NCBI Taxonomy" id="1574623"/>
    <lineage>
        <taxon>Bacteria</taxon>
        <taxon>Bacillati</taxon>
        <taxon>Cyanobacteriota</taxon>
        <taxon>Cyanophyceae</taxon>
        <taxon>Oscillatoriophycideae</taxon>
        <taxon>Oscillatoriales</taxon>
        <taxon>Microcoleaceae</taxon>
        <taxon>Lyngbya</taxon>
    </lineage>
</organism>
<evidence type="ECO:0000256" key="3">
    <source>
        <dbReference type="HAMAP-Rule" id="MF_01820"/>
    </source>
</evidence>
<evidence type="ECO:0000256" key="4">
    <source>
        <dbReference type="SAM" id="MobiDB-lite"/>
    </source>
</evidence>
<comment type="function">
    <text evidence="3">One of several proteins that assist in the late maturation steps of the functional core of the 30S ribosomal subunit. Helps release RbfA from mature subunits. May play a role in the assembly of ribosomal proteins into the subunit. Circularly permuted GTPase that catalyzes slow GTP hydrolysis, GTPase activity is stimulated by the 30S ribosomal subunit.</text>
</comment>
<dbReference type="EMBL" id="JTHE03000061">
    <property type="protein sequence ID" value="MCM1983471.1"/>
    <property type="molecule type" value="Genomic_DNA"/>
</dbReference>
<dbReference type="PROSITE" id="PS50936">
    <property type="entry name" value="ENGC_GTPASE"/>
    <property type="match status" value="1"/>
</dbReference>
<dbReference type="GO" id="GO:0042274">
    <property type="term" value="P:ribosomal small subunit biogenesis"/>
    <property type="evidence" value="ECO:0007669"/>
    <property type="project" value="UniProtKB-UniRule"/>
</dbReference>
<dbReference type="SUPFAM" id="SSF50249">
    <property type="entry name" value="Nucleic acid-binding proteins"/>
    <property type="match status" value="1"/>
</dbReference>
<keyword evidence="3" id="KW-0862">Zinc</keyword>
<dbReference type="CDD" id="cd01854">
    <property type="entry name" value="YjeQ_EngC"/>
    <property type="match status" value="1"/>
</dbReference>
<feature type="binding site" evidence="3">
    <location>
        <begin position="143"/>
        <end position="146"/>
    </location>
    <ligand>
        <name>GTP</name>
        <dbReference type="ChEBI" id="CHEBI:37565"/>
    </ligand>
</feature>
<feature type="binding site" evidence="3">
    <location>
        <position position="284"/>
    </location>
    <ligand>
        <name>Zn(2+)</name>
        <dbReference type="ChEBI" id="CHEBI:29105"/>
    </ligand>
</feature>
<feature type="binding site" evidence="3">
    <location>
        <position position="282"/>
    </location>
    <ligand>
        <name>Zn(2+)</name>
        <dbReference type="ChEBI" id="CHEBI:29105"/>
    </ligand>
</feature>
<evidence type="ECO:0000256" key="1">
    <source>
        <dbReference type="ARBA" id="ARBA00022741"/>
    </source>
</evidence>
<feature type="domain" description="CP-type G" evidence="6">
    <location>
        <begin position="94"/>
        <end position="252"/>
    </location>
</feature>